<evidence type="ECO:0000313" key="3">
    <source>
        <dbReference type="Proteomes" id="UP000243255"/>
    </source>
</evidence>
<protein>
    <submittedName>
        <fullName evidence="2">Type I restriction enzyme R protein N terminus (HSDR_N)</fullName>
    </submittedName>
</protein>
<proteinExistence type="predicted"/>
<dbReference type="Proteomes" id="UP000243255">
    <property type="component" value="Unassembled WGS sequence"/>
</dbReference>
<evidence type="ECO:0000259" key="1">
    <source>
        <dbReference type="Pfam" id="PF13588"/>
    </source>
</evidence>
<dbReference type="EMBL" id="FQWX01000017">
    <property type="protein sequence ID" value="SHH07405.1"/>
    <property type="molecule type" value="Genomic_DNA"/>
</dbReference>
<sequence>MSRELVKDRVIKYLIEDLLVPQEMIDTDVNLSEFEEGAEGILDIVVNVKDEEDYYVPVMIVKCVDEDIELEGEVLDKQIEFLEEVDNITMSGRLVLTNGDAMMYADWRGEEYDTEAALPTYEVMVKEFKEMEEMADELEKEHGHEHECGCTGEGHSCRCTEEGHECGCGHHHE</sequence>
<dbReference type="STRING" id="1121321.SAMN04488530_11738"/>
<dbReference type="RefSeq" id="WP_073126311.1">
    <property type="nucleotide sequence ID" value="NZ_BAABCH010000096.1"/>
</dbReference>
<dbReference type="OrthoDB" id="1751855at2"/>
<name>A0A1M5PZW2_9FIRM</name>
<feature type="domain" description="Type I restriction enzyme R protein N-terminal" evidence="1">
    <location>
        <begin position="4"/>
        <end position="110"/>
    </location>
</feature>
<dbReference type="AlphaFoldDB" id="A0A1M5PZW2"/>
<gene>
    <name evidence="2" type="ORF">SAMN04488530_11738</name>
</gene>
<reference evidence="3" key="1">
    <citation type="submission" date="2016-11" db="EMBL/GenBank/DDBJ databases">
        <authorList>
            <person name="Varghese N."/>
            <person name="Submissions S."/>
        </authorList>
    </citation>
    <scope>NUCLEOTIDE SEQUENCE [LARGE SCALE GENOMIC DNA]</scope>
    <source>
        <strain evidence="3">DSM 2635</strain>
    </source>
</reference>
<evidence type="ECO:0000313" key="2">
    <source>
        <dbReference type="EMBL" id="SHH07405.1"/>
    </source>
</evidence>
<dbReference type="Pfam" id="PF13588">
    <property type="entry name" value="HSDR_N_2"/>
    <property type="match status" value="1"/>
</dbReference>
<keyword evidence="3" id="KW-1185">Reference proteome</keyword>
<dbReference type="InterPro" id="IPR029464">
    <property type="entry name" value="HSDR_N"/>
</dbReference>
<accession>A0A1M5PZW2</accession>
<organism evidence="2 3">
    <name type="scientific">Asaccharospora irregularis DSM 2635</name>
    <dbReference type="NCBI Taxonomy" id="1121321"/>
    <lineage>
        <taxon>Bacteria</taxon>
        <taxon>Bacillati</taxon>
        <taxon>Bacillota</taxon>
        <taxon>Clostridia</taxon>
        <taxon>Peptostreptococcales</taxon>
        <taxon>Peptostreptococcaceae</taxon>
        <taxon>Asaccharospora</taxon>
    </lineage>
</organism>